<evidence type="ECO:0000313" key="2">
    <source>
        <dbReference type="Proteomes" id="UP000265926"/>
    </source>
</evidence>
<dbReference type="AlphaFoldDB" id="A0A399T6Z9"/>
<dbReference type="EMBL" id="QWGR01000002">
    <property type="protein sequence ID" value="RIJ49947.1"/>
    <property type="molecule type" value="Genomic_DNA"/>
</dbReference>
<protein>
    <submittedName>
        <fullName evidence="1">Uncharacterized protein</fullName>
    </submittedName>
</protein>
<dbReference type="RefSeq" id="WP_119436635.1">
    <property type="nucleotide sequence ID" value="NZ_QWGR01000002.1"/>
</dbReference>
<dbReference type="Proteomes" id="UP000265926">
    <property type="component" value="Unassembled WGS sequence"/>
</dbReference>
<gene>
    <name evidence="1" type="ORF">D1614_04180</name>
</gene>
<dbReference type="OrthoDB" id="5952844at2"/>
<keyword evidence="2" id="KW-1185">Reference proteome</keyword>
<proteinExistence type="predicted"/>
<reference evidence="1 2" key="1">
    <citation type="submission" date="2018-08" db="EMBL/GenBank/DDBJ databases">
        <title>Pallidiluteibacterium maritimus gen. nov., sp. nov., isolated from coastal sediment.</title>
        <authorList>
            <person name="Zhou L.Y."/>
        </authorList>
    </citation>
    <scope>NUCLEOTIDE SEQUENCE [LARGE SCALE GENOMIC DNA]</scope>
    <source>
        <strain evidence="1 2">XSD2</strain>
    </source>
</reference>
<evidence type="ECO:0000313" key="1">
    <source>
        <dbReference type="EMBL" id="RIJ49947.1"/>
    </source>
</evidence>
<sequence>MDDQFSFHLTEDEKDQVNQAIQVLATVLEPKLMTLTPEERKELPKMGDKTVAFVEKAVEYGQEYPQYMPAFIDVPEATADFEAVKAIRTYFTQLERITNELDDSMILAGSEAYSASLSIYKVLKNAATMGQPGAEEAVAELANRFPRGKRKAAPENI</sequence>
<accession>A0A399T6Z9</accession>
<name>A0A399T6Z9_9BACT</name>
<comment type="caution">
    <text evidence="1">The sequence shown here is derived from an EMBL/GenBank/DDBJ whole genome shotgun (WGS) entry which is preliminary data.</text>
</comment>
<organism evidence="1 2">
    <name type="scientific">Maribellus luteus</name>
    <dbReference type="NCBI Taxonomy" id="2305463"/>
    <lineage>
        <taxon>Bacteria</taxon>
        <taxon>Pseudomonadati</taxon>
        <taxon>Bacteroidota</taxon>
        <taxon>Bacteroidia</taxon>
        <taxon>Marinilabiliales</taxon>
        <taxon>Prolixibacteraceae</taxon>
        <taxon>Maribellus</taxon>
    </lineage>
</organism>